<dbReference type="Proteomes" id="UP000295215">
    <property type="component" value="Unassembled WGS sequence"/>
</dbReference>
<accession>A0A4R7F3Q1</accession>
<keyword evidence="3" id="KW-1185">Reference proteome</keyword>
<evidence type="ECO:0000313" key="2">
    <source>
        <dbReference type="EMBL" id="TDS58109.1"/>
    </source>
</evidence>
<sequence>MNKFLTLPFYVKMACVLLSLVILAYIAIVAQNI</sequence>
<keyword evidence="1" id="KW-0472">Membrane</keyword>
<protein>
    <submittedName>
        <fullName evidence="2">Uncharacterized protein</fullName>
    </submittedName>
</protein>
<reference evidence="2 3" key="1">
    <citation type="submission" date="2019-03" db="EMBL/GenBank/DDBJ databases">
        <title>Genomic Encyclopedia of Archaeal and Bacterial Type Strains, Phase II (KMG-II): from individual species to whole genera.</title>
        <authorList>
            <person name="Goeker M."/>
        </authorList>
    </citation>
    <scope>NUCLEOTIDE SEQUENCE [LARGE SCALE GENOMIC DNA]</scope>
    <source>
        <strain evidence="2 3">DSM 28213</strain>
    </source>
</reference>
<keyword evidence="1" id="KW-0812">Transmembrane</keyword>
<feature type="transmembrane region" description="Helical" evidence="1">
    <location>
        <begin position="9"/>
        <end position="30"/>
    </location>
</feature>
<evidence type="ECO:0000256" key="1">
    <source>
        <dbReference type="SAM" id="Phobius"/>
    </source>
</evidence>
<dbReference type="AlphaFoldDB" id="A0A4R7F3Q1"/>
<gene>
    <name evidence="2" type="ORF">C8P70_11321</name>
</gene>
<dbReference type="EMBL" id="SOAG01000013">
    <property type="protein sequence ID" value="TDS58109.1"/>
    <property type="molecule type" value="Genomic_DNA"/>
</dbReference>
<evidence type="ECO:0000313" key="3">
    <source>
        <dbReference type="Proteomes" id="UP000295215"/>
    </source>
</evidence>
<proteinExistence type="predicted"/>
<name>A0A4R7F3Q1_9FLAO</name>
<keyword evidence="1" id="KW-1133">Transmembrane helix</keyword>
<organism evidence="2 3">
    <name type="scientific">Myroides indicus</name>
    <dbReference type="NCBI Taxonomy" id="1323422"/>
    <lineage>
        <taxon>Bacteria</taxon>
        <taxon>Pseudomonadati</taxon>
        <taxon>Bacteroidota</taxon>
        <taxon>Flavobacteriia</taxon>
        <taxon>Flavobacteriales</taxon>
        <taxon>Flavobacteriaceae</taxon>
        <taxon>Myroides</taxon>
    </lineage>
</organism>
<comment type="caution">
    <text evidence="2">The sequence shown here is derived from an EMBL/GenBank/DDBJ whole genome shotgun (WGS) entry which is preliminary data.</text>
</comment>